<evidence type="ECO:0008006" key="4">
    <source>
        <dbReference type="Google" id="ProtNLM"/>
    </source>
</evidence>
<feature type="region of interest" description="Disordered" evidence="1">
    <location>
        <begin position="1"/>
        <end position="40"/>
    </location>
</feature>
<feature type="compositionally biased region" description="Pro residues" evidence="1">
    <location>
        <begin position="29"/>
        <end position="38"/>
    </location>
</feature>
<dbReference type="EMBL" id="BDRX01000031">
    <property type="protein sequence ID" value="GBF92315.1"/>
    <property type="molecule type" value="Genomic_DNA"/>
</dbReference>
<feature type="compositionally biased region" description="Low complexity" evidence="1">
    <location>
        <begin position="18"/>
        <end position="28"/>
    </location>
</feature>
<dbReference type="Gene3D" id="2.60.120.620">
    <property type="entry name" value="q2cbj1_9rhob like domain"/>
    <property type="match status" value="1"/>
</dbReference>
<name>A0A2V0P5F2_9CHLO</name>
<dbReference type="Proteomes" id="UP000247498">
    <property type="component" value="Unassembled WGS sequence"/>
</dbReference>
<evidence type="ECO:0000313" key="3">
    <source>
        <dbReference type="Proteomes" id="UP000247498"/>
    </source>
</evidence>
<dbReference type="OrthoDB" id="43521at2759"/>
<dbReference type="InParanoid" id="A0A2V0P5F2"/>
<organism evidence="2 3">
    <name type="scientific">Raphidocelis subcapitata</name>
    <dbReference type="NCBI Taxonomy" id="307507"/>
    <lineage>
        <taxon>Eukaryota</taxon>
        <taxon>Viridiplantae</taxon>
        <taxon>Chlorophyta</taxon>
        <taxon>core chlorophytes</taxon>
        <taxon>Chlorophyceae</taxon>
        <taxon>CS clade</taxon>
        <taxon>Sphaeropleales</taxon>
        <taxon>Selenastraceae</taxon>
        <taxon>Raphidocelis</taxon>
    </lineage>
</organism>
<protein>
    <recommendedName>
        <fullName evidence="4">Fe2OG dioxygenase domain-containing protein</fullName>
    </recommendedName>
</protein>
<comment type="caution">
    <text evidence="2">The sequence shown here is derived from an EMBL/GenBank/DDBJ whole genome shotgun (WGS) entry which is preliminary data.</text>
</comment>
<keyword evidence="3" id="KW-1185">Reference proteome</keyword>
<proteinExistence type="predicted"/>
<accession>A0A2V0P5F2</accession>
<gene>
    <name evidence="2" type="ORF">Rsub_05517</name>
</gene>
<evidence type="ECO:0000313" key="2">
    <source>
        <dbReference type="EMBL" id="GBF92315.1"/>
    </source>
</evidence>
<evidence type="ECO:0000256" key="1">
    <source>
        <dbReference type="SAM" id="MobiDB-lite"/>
    </source>
</evidence>
<sequence>MQSAACASGVRSGGGGPATRRASRAAPRPAVPRPPGPTCWPAQLPACPAAAPRCVAARAASQQQPGQRLAAASPLLQRVARPQLARQQQQRKKPPAVVYLPNFLHPDDFETVRREFRQLSPKLRAELNTVAVGRLGCYLPRDSPSVAILSSPEVAEALTERLRAPTPLRASDFPMELRTYQSGAHMPWHRDEQLYDLPQWECIYTVENSSDSVTQWRDETGALWEQATDANSLLAVLAEAWDHRVTPARRGSRAIIKLIYTSSGTKLPAFHANLSREAYQD</sequence>
<reference evidence="2 3" key="1">
    <citation type="journal article" date="2018" name="Sci. Rep.">
        <title>Raphidocelis subcapitata (=Pseudokirchneriella subcapitata) provides an insight into genome evolution and environmental adaptations in the Sphaeropleales.</title>
        <authorList>
            <person name="Suzuki S."/>
            <person name="Yamaguchi H."/>
            <person name="Nakajima N."/>
            <person name="Kawachi M."/>
        </authorList>
    </citation>
    <scope>NUCLEOTIDE SEQUENCE [LARGE SCALE GENOMIC DNA]</scope>
    <source>
        <strain evidence="2 3">NIES-35</strain>
    </source>
</reference>
<dbReference type="AlphaFoldDB" id="A0A2V0P5F2"/>